<accession>A0ABQ6JRY8</accession>
<dbReference type="SUPFAM" id="SSF51004">
    <property type="entry name" value="C-terminal (heme d1) domain of cytochrome cd1-nitrite reductase"/>
    <property type="match status" value="1"/>
</dbReference>
<sequence length="166" mass="16678">MSPDGASLFVVDGDDEALMVVDAATLAVTATVDVGLSPTAVVVSPDGSTVYVANADSDSISAVRLVAPAPADAGTAELADTGLDAGSTAAGLGLIAMGMLALVVHCVARARQRTENPCADELGASLPRQAEAGCSRRSAARIVSSTPGARAFRSSLRSELRIAVPW</sequence>
<dbReference type="PANTHER" id="PTHR47197">
    <property type="entry name" value="PROTEIN NIRF"/>
    <property type="match status" value="1"/>
</dbReference>
<dbReference type="InterPro" id="IPR051200">
    <property type="entry name" value="Host-pathogen_enzymatic-act"/>
</dbReference>
<keyword evidence="1" id="KW-1133">Transmembrane helix</keyword>
<keyword evidence="1" id="KW-0812">Transmembrane</keyword>
<feature type="transmembrane region" description="Helical" evidence="1">
    <location>
        <begin position="89"/>
        <end position="108"/>
    </location>
</feature>
<dbReference type="InterPro" id="IPR011048">
    <property type="entry name" value="Haem_d1_sf"/>
</dbReference>
<evidence type="ECO:0000313" key="2">
    <source>
        <dbReference type="EMBL" id="GMA90719.1"/>
    </source>
</evidence>
<dbReference type="Proteomes" id="UP001157069">
    <property type="component" value="Unassembled WGS sequence"/>
</dbReference>
<keyword evidence="1" id="KW-0472">Membrane</keyword>
<comment type="caution">
    <text evidence="2">The sequence shown here is derived from an EMBL/GenBank/DDBJ whole genome shotgun (WGS) entry which is preliminary data.</text>
</comment>
<dbReference type="EMBL" id="BSVA01000001">
    <property type="protein sequence ID" value="GMA90719.1"/>
    <property type="molecule type" value="Genomic_DNA"/>
</dbReference>
<dbReference type="InterPro" id="IPR015943">
    <property type="entry name" value="WD40/YVTN_repeat-like_dom_sf"/>
</dbReference>
<organism evidence="2 3">
    <name type="scientific">Homoserinibacter gongjuensis</name>
    <dbReference type="NCBI Taxonomy" id="1162968"/>
    <lineage>
        <taxon>Bacteria</taxon>
        <taxon>Bacillati</taxon>
        <taxon>Actinomycetota</taxon>
        <taxon>Actinomycetes</taxon>
        <taxon>Micrococcales</taxon>
        <taxon>Microbacteriaceae</taxon>
        <taxon>Homoserinibacter</taxon>
    </lineage>
</organism>
<gene>
    <name evidence="2" type="ORF">GCM10025869_12480</name>
</gene>
<dbReference type="NCBIfam" id="TIGR02276">
    <property type="entry name" value="beta_rpt_yvtn"/>
    <property type="match status" value="1"/>
</dbReference>
<dbReference type="PANTHER" id="PTHR47197:SF3">
    <property type="entry name" value="DIHYDRO-HEME D1 DEHYDROGENASE"/>
    <property type="match status" value="1"/>
</dbReference>
<evidence type="ECO:0008006" key="4">
    <source>
        <dbReference type="Google" id="ProtNLM"/>
    </source>
</evidence>
<reference evidence="3" key="1">
    <citation type="journal article" date="2019" name="Int. J. Syst. Evol. Microbiol.">
        <title>The Global Catalogue of Microorganisms (GCM) 10K type strain sequencing project: providing services to taxonomists for standard genome sequencing and annotation.</title>
        <authorList>
            <consortium name="The Broad Institute Genomics Platform"/>
            <consortium name="The Broad Institute Genome Sequencing Center for Infectious Disease"/>
            <person name="Wu L."/>
            <person name="Ma J."/>
        </authorList>
    </citation>
    <scope>NUCLEOTIDE SEQUENCE [LARGE SCALE GENOMIC DNA]</scope>
    <source>
        <strain evidence="3">NBRC 108755</strain>
    </source>
</reference>
<evidence type="ECO:0000256" key="1">
    <source>
        <dbReference type="SAM" id="Phobius"/>
    </source>
</evidence>
<protein>
    <recommendedName>
        <fullName evidence="4">YncE family protein</fullName>
    </recommendedName>
</protein>
<evidence type="ECO:0000313" key="3">
    <source>
        <dbReference type="Proteomes" id="UP001157069"/>
    </source>
</evidence>
<name>A0ABQ6JRY8_9MICO</name>
<keyword evidence="3" id="KW-1185">Reference proteome</keyword>
<dbReference type="Gene3D" id="2.130.10.10">
    <property type="entry name" value="YVTN repeat-like/Quinoprotein amine dehydrogenase"/>
    <property type="match status" value="1"/>
</dbReference>
<dbReference type="InterPro" id="IPR011964">
    <property type="entry name" value="YVTN_b-propeller_repeat"/>
</dbReference>
<proteinExistence type="predicted"/>